<dbReference type="InterPro" id="IPR006543">
    <property type="entry name" value="Histidinol-phos"/>
</dbReference>
<dbReference type="RefSeq" id="WP_006036729.1">
    <property type="nucleotide sequence ID" value="NZ_AEDD01000002.1"/>
</dbReference>
<dbReference type="CDD" id="cd07503">
    <property type="entry name" value="HAD_HisB-N"/>
    <property type="match status" value="1"/>
</dbReference>
<dbReference type="GO" id="GO:0016791">
    <property type="term" value="F:phosphatase activity"/>
    <property type="evidence" value="ECO:0007669"/>
    <property type="project" value="InterPro"/>
</dbReference>
<gene>
    <name evidence="5" type="ORF">PaecuDRAFT_0714</name>
</gene>
<dbReference type="NCBIfam" id="TIGR01656">
    <property type="entry name" value="Histidinol-ppas"/>
    <property type="match status" value="1"/>
</dbReference>
<dbReference type="eggNOG" id="COG0241">
    <property type="taxonomic scope" value="Bacteria"/>
</dbReference>
<dbReference type="InterPro" id="IPR023214">
    <property type="entry name" value="HAD_sf"/>
</dbReference>
<keyword evidence="2" id="KW-0479">Metal-binding</keyword>
<dbReference type="InterPro" id="IPR050486">
    <property type="entry name" value="Mannose-1P_guanyltransferase"/>
</dbReference>
<dbReference type="Proteomes" id="UP000005387">
    <property type="component" value="Unassembled WGS sequence"/>
</dbReference>
<dbReference type="SUPFAM" id="SSF56784">
    <property type="entry name" value="HAD-like"/>
    <property type="match status" value="1"/>
</dbReference>
<dbReference type="InterPro" id="IPR029044">
    <property type="entry name" value="Nucleotide-diphossugar_trans"/>
</dbReference>
<dbReference type="Pfam" id="PF00483">
    <property type="entry name" value="NTP_transferase"/>
    <property type="match status" value="1"/>
</dbReference>
<dbReference type="SUPFAM" id="SSF53448">
    <property type="entry name" value="Nucleotide-diphospho-sugar transferases"/>
    <property type="match status" value="1"/>
</dbReference>
<dbReference type="InterPro" id="IPR006549">
    <property type="entry name" value="HAD-SF_hydro_IIIA"/>
</dbReference>
<evidence type="ECO:0000259" key="4">
    <source>
        <dbReference type="Pfam" id="PF00483"/>
    </source>
</evidence>
<keyword evidence="3" id="KW-0378">Hydrolase</keyword>
<keyword evidence="1" id="KW-0963">Cytoplasm</keyword>
<evidence type="ECO:0000256" key="2">
    <source>
        <dbReference type="ARBA" id="ARBA00022723"/>
    </source>
</evidence>
<evidence type="ECO:0000313" key="6">
    <source>
        <dbReference type="Proteomes" id="UP000005387"/>
    </source>
</evidence>
<keyword evidence="6" id="KW-1185">Reference proteome</keyword>
<dbReference type="EMBL" id="AEDD01000002">
    <property type="protein sequence ID" value="EFM12034.1"/>
    <property type="molecule type" value="Genomic_DNA"/>
</dbReference>
<dbReference type="GO" id="GO:0046872">
    <property type="term" value="F:metal ion binding"/>
    <property type="evidence" value="ECO:0007669"/>
    <property type="project" value="UniProtKB-KW"/>
</dbReference>
<dbReference type="OrthoDB" id="9801899at2"/>
<accession>E0I4Z2</accession>
<dbReference type="STRING" id="717606.PaecuDRAFT_0714"/>
<dbReference type="CDD" id="cd04181">
    <property type="entry name" value="NTP_transferase"/>
    <property type="match status" value="1"/>
</dbReference>
<dbReference type="Gene3D" id="3.40.50.1000">
    <property type="entry name" value="HAD superfamily/HAD-like"/>
    <property type="match status" value="1"/>
</dbReference>
<proteinExistence type="predicted"/>
<dbReference type="InterPro" id="IPR005835">
    <property type="entry name" value="NTP_transferase_dom"/>
</dbReference>
<dbReference type="InterPro" id="IPR036412">
    <property type="entry name" value="HAD-like_sf"/>
</dbReference>
<evidence type="ECO:0000256" key="1">
    <source>
        <dbReference type="ARBA" id="ARBA00022490"/>
    </source>
</evidence>
<protein>
    <submittedName>
        <fullName evidence="5">Histidinol-phosphate phosphatase family protein</fullName>
    </submittedName>
</protein>
<dbReference type="Pfam" id="PF13242">
    <property type="entry name" value="Hydrolase_like"/>
    <property type="match status" value="1"/>
</dbReference>
<evidence type="ECO:0000313" key="5">
    <source>
        <dbReference type="EMBL" id="EFM12034.1"/>
    </source>
</evidence>
<dbReference type="NCBIfam" id="TIGR01662">
    <property type="entry name" value="HAD-SF-IIIA"/>
    <property type="match status" value="1"/>
</dbReference>
<name>E0I4Z2_9BACL</name>
<sequence length="444" mass="49013">MKAVIMAGGKGTRLGQRTLDLPKPLVPVNGKPVLEHQIDNFARYGITEIWVVIGHLGEQIEQHLGDGSQYGVSIRYIREDRPLGTAGALHGMQETLGESFVLAYGDVVFDVNLGQMIDYHLAHHWLGTLAVHPNNHPYDSDVLKVGVDGTVQAIYPKNEKRDFDYRNCVNAGLFVLRSSLIAAIAPDAKQDLEKDVLTHLIAEGAIGAYKTTEYMKDMGTPDRFDKVQAHMEQGVVHAKNLSQKQKAIFLDRDGTINRYVGLVTNPDALELETFVIDALKRINDSSFLCIVVTNQPVVARNLCTEEEVDRIHDRMETLLGNEGAYVDDILYCPHHPDRGYPEENKAYKIACSCRKPGIGMVLEAAGRYNIDLSASYFIGDTTVDIQTGYNAQTTTILVGTGLGGSDDKYAIGPDYTAQHLLEAVDGILSGAFQPRSERKYVEHS</sequence>
<dbReference type="PANTHER" id="PTHR22572">
    <property type="entry name" value="SUGAR-1-PHOSPHATE GUANYL TRANSFERASE"/>
    <property type="match status" value="1"/>
</dbReference>
<dbReference type="eggNOG" id="COG1208">
    <property type="taxonomic scope" value="Bacteria"/>
</dbReference>
<evidence type="ECO:0000256" key="3">
    <source>
        <dbReference type="ARBA" id="ARBA00022801"/>
    </source>
</evidence>
<dbReference type="Gene3D" id="3.90.550.10">
    <property type="entry name" value="Spore Coat Polysaccharide Biosynthesis Protein SpsA, Chain A"/>
    <property type="match status" value="1"/>
</dbReference>
<dbReference type="AlphaFoldDB" id="E0I4Z2"/>
<reference evidence="5 6" key="1">
    <citation type="submission" date="2010-07" db="EMBL/GenBank/DDBJ databases">
        <title>The draft genome of Paenibacillus curdlanolyticus YK9.</title>
        <authorList>
            <consortium name="US DOE Joint Genome Institute (JGI-PGF)"/>
            <person name="Lucas S."/>
            <person name="Copeland A."/>
            <person name="Lapidus A."/>
            <person name="Cheng J.-F."/>
            <person name="Bruce D."/>
            <person name="Goodwin L."/>
            <person name="Pitluck S."/>
            <person name="Land M.L."/>
            <person name="Hauser L."/>
            <person name="Chang Y.-J."/>
            <person name="Jeffries C."/>
            <person name="Anderson I.J."/>
            <person name="Johnson E."/>
            <person name="Loganathan U."/>
            <person name="Mulhopadhyay B."/>
            <person name="Kyrpides N."/>
            <person name="Woyke T.J."/>
        </authorList>
    </citation>
    <scope>NUCLEOTIDE SEQUENCE [LARGE SCALE GENOMIC DNA]</scope>
    <source>
        <strain evidence="5 6">YK9</strain>
    </source>
</reference>
<feature type="domain" description="Nucleotidyl transferase" evidence="4">
    <location>
        <begin position="2"/>
        <end position="233"/>
    </location>
</feature>
<organism evidence="5 6">
    <name type="scientific">Paenibacillus curdlanolyticus YK9</name>
    <dbReference type="NCBI Taxonomy" id="717606"/>
    <lineage>
        <taxon>Bacteria</taxon>
        <taxon>Bacillati</taxon>
        <taxon>Bacillota</taxon>
        <taxon>Bacilli</taxon>
        <taxon>Bacillales</taxon>
        <taxon>Paenibacillaceae</taxon>
        <taxon>Paenibacillus</taxon>
    </lineage>
</organism>